<feature type="transmembrane region" description="Helical" evidence="8">
    <location>
        <begin position="143"/>
        <end position="163"/>
    </location>
</feature>
<dbReference type="GO" id="GO:0008049">
    <property type="term" value="P:male courtship behavior"/>
    <property type="evidence" value="ECO:0007669"/>
    <property type="project" value="TreeGrafter"/>
</dbReference>
<evidence type="ECO:0000256" key="3">
    <source>
        <dbReference type="ARBA" id="ARBA00022692"/>
    </source>
</evidence>
<feature type="transmembrane region" description="Helical" evidence="8">
    <location>
        <begin position="487"/>
        <end position="509"/>
    </location>
</feature>
<evidence type="ECO:0000256" key="8">
    <source>
        <dbReference type="RuleBase" id="RU363108"/>
    </source>
</evidence>
<keyword evidence="7 8" id="KW-0807">Transducer</keyword>
<dbReference type="PANTHER" id="PTHR21143:SF133">
    <property type="entry name" value="GUSTATORY AND PHEROMONE RECEPTOR 32A-RELATED"/>
    <property type="match status" value="1"/>
</dbReference>
<dbReference type="PANTHER" id="PTHR21143">
    <property type="entry name" value="INVERTEBRATE GUSTATORY RECEPTOR"/>
    <property type="match status" value="1"/>
</dbReference>
<sequence>MEDLQFIKSDSCSSHDLTYEYVFENEFIFGGPRCFSLPNFTVTVFLIPNAIELSLDSIIDLENSVLGPYEGCVPPLTPPRLNHLLYYDTPLFDRQLLEMEALSNPRDLLTASRPLLYTSAVVGLAPDCDVTHLRTETSCVSRLKLAHTVLMTISVLSGFAGLITSRALYSYPYAIPTMSVTDVAVLSLAMATSVVSLLACATYNRASVSRVFTGFQEIDRTLLDDAPRVYRSTVATQVVQLCVVFSFLTLIFFYDNLLWYEGVLDRVVAVFAIYVVHTVNLVMVLQFVNLVTMLNHRTRRLNERLQSDEVFRDNPTAVKTVNGTSLDGNHVVFVQESVEINLSQASRLRVLRGVHDRLGDIARRINVAYGVQILFDVTASFVTLTTDVYFGVTFGEVISRSQQQGYGGTLDALLLSLCWIAMYVAKLTFVMGTCNASSALDKQTLILVQKMMLREDVQADVVAEAQMFAQQVYACRFKFSAWGFFSLSYSTLCGIAGAVTMYLVILLQFQQMTR</sequence>
<feature type="transmembrane region" description="Helical" evidence="8">
    <location>
        <begin position="406"/>
        <end position="425"/>
    </location>
</feature>
<keyword evidence="3 8" id="KW-0812">Transmembrane</keyword>
<comment type="similarity">
    <text evidence="8">Belongs to the insect chemoreceptor superfamily. Gustatory receptor (GR) family.</text>
</comment>
<feature type="transmembrane region" description="Helical" evidence="8">
    <location>
        <begin position="238"/>
        <end position="259"/>
    </location>
</feature>
<name>A0A7R9F8A9_9NEOP</name>
<evidence type="ECO:0000256" key="2">
    <source>
        <dbReference type="ARBA" id="ARBA00022475"/>
    </source>
</evidence>
<dbReference type="AlphaFoldDB" id="A0A7R9F8A9"/>
<dbReference type="GO" id="GO:0005886">
    <property type="term" value="C:plasma membrane"/>
    <property type="evidence" value="ECO:0007669"/>
    <property type="project" value="UniProtKB-SubCell"/>
</dbReference>
<protein>
    <recommendedName>
        <fullName evidence="8">Gustatory receptor</fullName>
    </recommendedName>
</protein>
<keyword evidence="2 8" id="KW-1003">Cell membrane</keyword>
<dbReference type="EMBL" id="OD570422">
    <property type="protein sequence ID" value="CAD7448715.1"/>
    <property type="molecule type" value="Genomic_DNA"/>
</dbReference>
<dbReference type="GO" id="GO:0043025">
    <property type="term" value="C:neuronal cell body"/>
    <property type="evidence" value="ECO:0007669"/>
    <property type="project" value="TreeGrafter"/>
</dbReference>
<evidence type="ECO:0000256" key="7">
    <source>
        <dbReference type="ARBA" id="ARBA00023224"/>
    </source>
</evidence>
<dbReference type="GO" id="GO:0007165">
    <property type="term" value="P:signal transduction"/>
    <property type="evidence" value="ECO:0007669"/>
    <property type="project" value="UniProtKB-KW"/>
</dbReference>
<dbReference type="GO" id="GO:0030424">
    <property type="term" value="C:axon"/>
    <property type="evidence" value="ECO:0007669"/>
    <property type="project" value="TreeGrafter"/>
</dbReference>
<dbReference type="InterPro" id="IPR013604">
    <property type="entry name" value="7TM_chemorcpt"/>
</dbReference>
<dbReference type="Pfam" id="PF08395">
    <property type="entry name" value="7tm_7"/>
    <property type="match status" value="1"/>
</dbReference>
<evidence type="ECO:0000256" key="1">
    <source>
        <dbReference type="ARBA" id="ARBA00004651"/>
    </source>
</evidence>
<keyword evidence="4 8" id="KW-1133">Transmembrane helix</keyword>
<dbReference type="GO" id="GO:0050909">
    <property type="term" value="P:sensory perception of taste"/>
    <property type="evidence" value="ECO:0007669"/>
    <property type="project" value="InterPro"/>
</dbReference>
<dbReference type="GO" id="GO:0030425">
    <property type="term" value="C:dendrite"/>
    <property type="evidence" value="ECO:0007669"/>
    <property type="project" value="TreeGrafter"/>
</dbReference>
<comment type="caution">
    <text evidence="8">Lacks conserved residue(s) required for the propagation of feature annotation.</text>
</comment>
<feature type="transmembrane region" description="Helical" evidence="8">
    <location>
        <begin position="271"/>
        <end position="294"/>
    </location>
</feature>
<comment type="subcellular location">
    <subcellularLocation>
        <location evidence="1 8">Cell membrane</location>
        <topology evidence="1 8">Multi-pass membrane protein</topology>
    </subcellularLocation>
</comment>
<evidence type="ECO:0000256" key="4">
    <source>
        <dbReference type="ARBA" id="ARBA00022989"/>
    </source>
</evidence>
<gene>
    <name evidence="9" type="ORF">TBIB3V08_LOCUS10998</name>
</gene>
<evidence type="ECO:0000256" key="6">
    <source>
        <dbReference type="ARBA" id="ARBA00023170"/>
    </source>
</evidence>
<dbReference type="GO" id="GO:0007635">
    <property type="term" value="P:chemosensory behavior"/>
    <property type="evidence" value="ECO:0007669"/>
    <property type="project" value="TreeGrafter"/>
</dbReference>
<evidence type="ECO:0000313" key="9">
    <source>
        <dbReference type="EMBL" id="CAD7448715.1"/>
    </source>
</evidence>
<keyword evidence="6 8" id="KW-0675">Receptor</keyword>
<reference evidence="9" key="1">
    <citation type="submission" date="2020-11" db="EMBL/GenBank/DDBJ databases">
        <authorList>
            <person name="Tran Van P."/>
        </authorList>
    </citation>
    <scope>NUCLEOTIDE SEQUENCE</scope>
</reference>
<evidence type="ECO:0000256" key="5">
    <source>
        <dbReference type="ARBA" id="ARBA00023136"/>
    </source>
</evidence>
<proteinExistence type="inferred from homology"/>
<feature type="transmembrane region" description="Helical" evidence="8">
    <location>
        <begin position="183"/>
        <end position="203"/>
    </location>
</feature>
<comment type="function">
    <text evidence="8">Gustatory receptor which mediates acceptance or avoidance behavior, depending on its substrates.</text>
</comment>
<organism evidence="9">
    <name type="scientific">Timema bartmani</name>
    <dbReference type="NCBI Taxonomy" id="61472"/>
    <lineage>
        <taxon>Eukaryota</taxon>
        <taxon>Metazoa</taxon>
        <taxon>Ecdysozoa</taxon>
        <taxon>Arthropoda</taxon>
        <taxon>Hexapoda</taxon>
        <taxon>Insecta</taxon>
        <taxon>Pterygota</taxon>
        <taxon>Neoptera</taxon>
        <taxon>Polyneoptera</taxon>
        <taxon>Phasmatodea</taxon>
        <taxon>Timematodea</taxon>
        <taxon>Timematoidea</taxon>
        <taxon>Timematidae</taxon>
        <taxon>Timema</taxon>
    </lineage>
</organism>
<keyword evidence="5 8" id="KW-0472">Membrane</keyword>
<accession>A0A7R9F8A9</accession>